<dbReference type="AlphaFoldDB" id="A0A426ZWW1"/>
<sequence>QFHEKTGQSYTLCKVEFQSIFPLSSQKFKIQAIPNVYAHRKSYELGFLKKHDVYKLCAKSHAKSSLDQFFIHRIRNSKYWPFPMY</sequence>
<accession>A0A426ZWW1</accession>
<evidence type="ECO:0000313" key="2">
    <source>
        <dbReference type="Proteomes" id="UP000287651"/>
    </source>
</evidence>
<organism evidence="1 2">
    <name type="scientific">Ensete ventricosum</name>
    <name type="common">Abyssinian banana</name>
    <name type="synonym">Musa ensete</name>
    <dbReference type="NCBI Taxonomy" id="4639"/>
    <lineage>
        <taxon>Eukaryota</taxon>
        <taxon>Viridiplantae</taxon>
        <taxon>Streptophyta</taxon>
        <taxon>Embryophyta</taxon>
        <taxon>Tracheophyta</taxon>
        <taxon>Spermatophyta</taxon>
        <taxon>Magnoliopsida</taxon>
        <taxon>Liliopsida</taxon>
        <taxon>Zingiberales</taxon>
        <taxon>Musaceae</taxon>
        <taxon>Ensete</taxon>
    </lineage>
</organism>
<evidence type="ECO:0000313" key="1">
    <source>
        <dbReference type="EMBL" id="RRT68476.1"/>
    </source>
</evidence>
<protein>
    <submittedName>
        <fullName evidence="1">Uncharacterized protein</fullName>
    </submittedName>
</protein>
<dbReference type="Proteomes" id="UP000287651">
    <property type="component" value="Unassembled WGS sequence"/>
</dbReference>
<reference evidence="1 2" key="1">
    <citation type="journal article" date="2014" name="Agronomy (Basel)">
        <title>A Draft Genome Sequence for Ensete ventricosum, the Drought-Tolerant Tree Against Hunger.</title>
        <authorList>
            <person name="Harrison J."/>
            <person name="Moore K.A."/>
            <person name="Paszkiewicz K."/>
            <person name="Jones T."/>
            <person name="Grant M."/>
            <person name="Ambacheew D."/>
            <person name="Muzemil S."/>
            <person name="Studholme D.J."/>
        </authorList>
    </citation>
    <scope>NUCLEOTIDE SEQUENCE [LARGE SCALE GENOMIC DNA]</scope>
</reference>
<proteinExistence type="predicted"/>
<feature type="non-terminal residue" evidence="1">
    <location>
        <position position="1"/>
    </location>
</feature>
<name>A0A426ZWW1_ENSVE</name>
<comment type="caution">
    <text evidence="1">The sequence shown here is derived from an EMBL/GenBank/DDBJ whole genome shotgun (WGS) entry which is preliminary data.</text>
</comment>
<gene>
    <name evidence="1" type="ORF">B296_00032796</name>
</gene>
<dbReference type="EMBL" id="AMZH03004681">
    <property type="protein sequence ID" value="RRT68476.1"/>
    <property type="molecule type" value="Genomic_DNA"/>
</dbReference>